<dbReference type="GO" id="GO:0016746">
    <property type="term" value="F:acyltransferase activity"/>
    <property type="evidence" value="ECO:0007669"/>
    <property type="project" value="UniProtKB-KW"/>
</dbReference>
<evidence type="ECO:0000256" key="8">
    <source>
        <dbReference type="ARBA" id="ARBA00023315"/>
    </source>
</evidence>
<dbReference type="PIRSF" id="PIRSF500217">
    <property type="entry name" value="AlgI"/>
    <property type="match status" value="1"/>
</dbReference>
<dbReference type="InterPro" id="IPR004299">
    <property type="entry name" value="MBOAT_fam"/>
</dbReference>
<organism evidence="10">
    <name type="scientific">marine metagenome</name>
    <dbReference type="NCBI Taxonomy" id="408172"/>
    <lineage>
        <taxon>unclassified sequences</taxon>
        <taxon>metagenomes</taxon>
        <taxon>ecological metagenomes</taxon>
    </lineage>
</organism>
<dbReference type="GO" id="GO:0042121">
    <property type="term" value="P:alginic acid biosynthetic process"/>
    <property type="evidence" value="ECO:0007669"/>
    <property type="project" value="InterPro"/>
</dbReference>
<feature type="transmembrane region" description="Helical" evidence="9">
    <location>
        <begin position="77"/>
        <end position="96"/>
    </location>
</feature>
<keyword evidence="8" id="KW-0012">Acyltransferase</keyword>
<evidence type="ECO:0000256" key="7">
    <source>
        <dbReference type="ARBA" id="ARBA00023136"/>
    </source>
</evidence>
<gene>
    <name evidence="10" type="ORF">METZ01_LOCUS35437</name>
</gene>
<evidence type="ECO:0000256" key="9">
    <source>
        <dbReference type="SAM" id="Phobius"/>
    </source>
</evidence>
<feature type="transmembrane region" description="Helical" evidence="9">
    <location>
        <begin position="116"/>
        <end position="132"/>
    </location>
</feature>
<dbReference type="PIRSF" id="PIRSF016636">
    <property type="entry name" value="AlgI_DltB"/>
    <property type="match status" value="1"/>
</dbReference>
<evidence type="ECO:0000256" key="4">
    <source>
        <dbReference type="ARBA" id="ARBA00022679"/>
    </source>
</evidence>
<feature type="transmembrane region" description="Helical" evidence="9">
    <location>
        <begin position="47"/>
        <end position="65"/>
    </location>
</feature>
<dbReference type="InterPro" id="IPR051085">
    <property type="entry name" value="MB_O-acyltransferase"/>
</dbReference>
<keyword evidence="3" id="KW-1003">Cell membrane</keyword>
<reference evidence="10" key="1">
    <citation type="submission" date="2018-05" db="EMBL/GenBank/DDBJ databases">
        <authorList>
            <person name="Lanie J.A."/>
            <person name="Ng W.-L."/>
            <person name="Kazmierczak K.M."/>
            <person name="Andrzejewski T.M."/>
            <person name="Davidsen T.M."/>
            <person name="Wayne K.J."/>
            <person name="Tettelin H."/>
            <person name="Glass J.I."/>
            <person name="Rusch D."/>
            <person name="Podicherti R."/>
            <person name="Tsui H.-C.T."/>
            <person name="Winkler M.E."/>
        </authorList>
    </citation>
    <scope>NUCLEOTIDE SEQUENCE</scope>
</reference>
<keyword evidence="6 9" id="KW-1133">Transmembrane helix</keyword>
<sequence length="469" mass="51445">MLFPTITFAVFLTLVLAVHTVLLQRPTAWKATMLLASYAFYGWWDWRFLSLIWISTIVDFVAGRAIHATSDRGRRRLYLWCSLGTNLGMLGFFKYADFFVESFVDLLGDLGLNVSAGPLGIILPVGISFYTFQTMSYSLDVHRGVLEPTDKLLDFALFVGFFPQLVAGPIVRARDFLAQLASDDRSPIDTGRATRLILGGLFKKMVLADVLATRLVDGVFADPGGATGLETLLAVYGYALQIYGDFSGYSDIAIGIALLLGFRFPMNFDQPYRALSLRDFWQRWHISLSSWLRDYLYIGLGGNRRGRARTLRNLMATMLLGGLWHGAGWTFVLWGALHGLGLVVERVVADSVGEGRPGRIGRAVHAVLTFHLVCAAWVFFRAVDLERALEVFAALGGSWTSAPGLTWGVVALLLVGAGTQVVTPGRLDGVWERAGRLPVAVQAVGITVAILSFDALGPDGVAPFIYFAF</sequence>
<dbReference type="Pfam" id="PF03062">
    <property type="entry name" value="MBOAT"/>
    <property type="match status" value="1"/>
</dbReference>
<dbReference type="EMBL" id="UINC01001514">
    <property type="protein sequence ID" value="SUZ82583.1"/>
    <property type="molecule type" value="Genomic_DNA"/>
</dbReference>
<accession>A0A381QYI9</accession>
<evidence type="ECO:0000256" key="1">
    <source>
        <dbReference type="ARBA" id="ARBA00004651"/>
    </source>
</evidence>
<name>A0A381QYI9_9ZZZZ</name>
<proteinExistence type="inferred from homology"/>
<evidence type="ECO:0008006" key="11">
    <source>
        <dbReference type="Google" id="ProtNLM"/>
    </source>
</evidence>
<evidence type="ECO:0000256" key="2">
    <source>
        <dbReference type="ARBA" id="ARBA00010323"/>
    </source>
</evidence>
<dbReference type="PANTHER" id="PTHR13285">
    <property type="entry name" value="ACYLTRANSFERASE"/>
    <property type="match status" value="1"/>
</dbReference>
<feature type="transmembrane region" description="Helical" evidence="9">
    <location>
        <begin position="392"/>
        <end position="417"/>
    </location>
</feature>
<dbReference type="InterPro" id="IPR024194">
    <property type="entry name" value="Ac/AlaTfrase_AlgI/DltB"/>
</dbReference>
<feature type="transmembrane region" description="Helical" evidence="9">
    <location>
        <begin position="437"/>
        <end position="456"/>
    </location>
</feature>
<dbReference type="AlphaFoldDB" id="A0A381QYI9"/>
<evidence type="ECO:0000256" key="3">
    <source>
        <dbReference type="ARBA" id="ARBA00022475"/>
    </source>
</evidence>
<dbReference type="PANTHER" id="PTHR13285:SF23">
    <property type="entry name" value="TEICHOIC ACID D-ALANYLTRANSFERASE"/>
    <property type="match status" value="1"/>
</dbReference>
<comment type="similarity">
    <text evidence="2">Belongs to the membrane-bound acyltransferase family.</text>
</comment>
<evidence type="ECO:0000256" key="5">
    <source>
        <dbReference type="ARBA" id="ARBA00022692"/>
    </source>
</evidence>
<comment type="subcellular location">
    <subcellularLocation>
        <location evidence="1">Cell membrane</location>
        <topology evidence="1">Multi-pass membrane protein</topology>
    </subcellularLocation>
</comment>
<feature type="transmembrane region" description="Helical" evidence="9">
    <location>
        <begin position="152"/>
        <end position="171"/>
    </location>
</feature>
<keyword evidence="4" id="KW-0808">Transferase</keyword>
<feature type="transmembrane region" description="Helical" evidence="9">
    <location>
        <begin position="360"/>
        <end position="380"/>
    </location>
</feature>
<dbReference type="GO" id="GO:0005886">
    <property type="term" value="C:plasma membrane"/>
    <property type="evidence" value="ECO:0007669"/>
    <property type="project" value="UniProtKB-SubCell"/>
</dbReference>
<evidence type="ECO:0000313" key="10">
    <source>
        <dbReference type="EMBL" id="SUZ82583.1"/>
    </source>
</evidence>
<feature type="transmembrane region" description="Helical" evidence="9">
    <location>
        <begin position="314"/>
        <end position="340"/>
    </location>
</feature>
<dbReference type="InterPro" id="IPR028362">
    <property type="entry name" value="AlgI"/>
</dbReference>
<keyword evidence="7 9" id="KW-0472">Membrane</keyword>
<protein>
    <recommendedName>
        <fullName evidence="11">MBOAT family protein</fullName>
    </recommendedName>
</protein>
<evidence type="ECO:0000256" key="6">
    <source>
        <dbReference type="ARBA" id="ARBA00022989"/>
    </source>
</evidence>
<keyword evidence="5 9" id="KW-0812">Transmembrane</keyword>